<comment type="caution">
    <text evidence="2">The sequence shown here is derived from an EMBL/GenBank/DDBJ whole genome shotgun (WGS) entry which is preliminary data.</text>
</comment>
<dbReference type="InterPro" id="IPR018490">
    <property type="entry name" value="cNMP-bd_dom_sf"/>
</dbReference>
<dbReference type="InterPro" id="IPR000595">
    <property type="entry name" value="cNMP-bd_dom"/>
</dbReference>
<sequence>MNSFLKYLNQMVPLSEAVQEAISEITIRRVIPGNTLFFQNGDVCKEFHFLENGLARVFYHKDGKEVTAWFASEGQIVSAIDSLFTGQPSFYNIQMTEDSVIWSLQFNKIEPVFQKYPVVERLGRLLITQNYLLLDERMKLFAFCSAEERYEKLLIQIPDITQRVKLGHIASYLGISQEHLSRIRAGLRHGHA</sequence>
<keyword evidence="3" id="KW-1185">Reference proteome</keyword>
<organism evidence="2 3">
    <name type="scientific">Dyadobacter psychrotolerans</name>
    <dbReference type="NCBI Taxonomy" id="2541721"/>
    <lineage>
        <taxon>Bacteria</taxon>
        <taxon>Pseudomonadati</taxon>
        <taxon>Bacteroidota</taxon>
        <taxon>Cytophagia</taxon>
        <taxon>Cytophagales</taxon>
        <taxon>Spirosomataceae</taxon>
        <taxon>Dyadobacter</taxon>
    </lineage>
</organism>
<dbReference type="SUPFAM" id="SSF51206">
    <property type="entry name" value="cAMP-binding domain-like"/>
    <property type="match status" value="1"/>
</dbReference>
<dbReference type="EMBL" id="SMFL01000012">
    <property type="protein sequence ID" value="TDE11364.1"/>
    <property type="molecule type" value="Genomic_DNA"/>
</dbReference>
<gene>
    <name evidence="2" type="ORF">E0F88_25995</name>
</gene>
<evidence type="ECO:0000313" key="3">
    <source>
        <dbReference type="Proteomes" id="UP000294850"/>
    </source>
</evidence>
<dbReference type="PROSITE" id="PS50042">
    <property type="entry name" value="CNMP_BINDING_3"/>
    <property type="match status" value="1"/>
</dbReference>
<dbReference type="Proteomes" id="UP000294850">
    <property type="component" value="Unassembled WGS sequence"/>
</dbReference>
<dbReference type="InterPro" id="IPR014710">
    <property type="entry name" value="RmlC-like_jellyroll"/>
</dbReference>
<dbReference type="RefSeq" id="WP_131961211.1">
    <property type="nucleotide sequence ID" value="NZ_SMFL01000012.1"/>
</dbReference>
<protein>
    <submittedName>
        <fullName evidence="2">Crp/Fnr family transcriptional regulator</fullName>
    </submittedName>
</protein>
<evidence type="ECO:0000313" key="2">
    <source>
        <dbReference type="EMBL" id="TDE11364.1"/>
    </source>
</evidence>
<reference evidence="2 3" key="1">
    <citation type="submission" date="2019-03" db="EMBL/GenBank/DDBJ databases">
        <title>Dyadobacter AR-3-6 sp. nov., isolated from arctic soil.</title>
        <authorList>
            <person name="Chaudhary D.K."/>
        </authorList>
    </citation>
    <scope>NUCLEOTIDE SEQUENCE [LARGE SCALE GENOMIC DNA]</scope>
    <source>
        <strain evidence="2 3">AR-3-6</strain>
    </source>
</reference>
<dbReference type="Pfam" id="PF00027">
    <property type="entry name" value="cNMP_binding"/>
    <property type="match status" value="1"/>
</dbReference>
<accession>A0A4R5DHL6</accession>
<dbReference type="Gene3D" id="2.60.120.10">
    <property type="entry name" value="Jelly Rolls"/>
    <property type="match status" value="1"/>
</dbReference>
<dbReference type="CDD" id="cd00038">
    <property type="entry name" value="CAP_ED"/>
    <property type="match status" value="1"/>
</dbReference>
<name>A0A4R5DHL6_9BACT</name>
<dbReference type="AlphaFoldDB" id="A0A4R5DHL6"/>
<proteinExistence type="predicted"/>
<dbReference type="OrthoDB" id="680421at2"/>
<feature type="domain" description="Cyclic nucleotide-binding" evidence="1">
    <location>
        <begin position="18"/>
        <end position="121"/>
    </location>
</feature>
<evidence type="ECO:0000259" key="1">
    <source>
        <dbReference type="PROSITE" id="PS50042"/>
    </source>
</evidence>